<organism evidence="1 2">
    <name type="scientific">Azospirillum baldaniorum</name>
    <dbReference type="NCBI Taxonomy" id="1064539"/>
    <lineage>
        <taxon>Bacteria</taxon>
        <taxon>Pseudomonadati</taxon>
        <taxon>Pseudomonadota</taxon>
        <taxon>Alphaproteobacteria</taxon>
        <taxon>Rhodospirillales</taxon>
        <taxon>Azospirillaceae</taxon>
        <taxon>Azospirillum</taxon>
    </lineage>
</organism>
<dbReference type="EMBL" id="HE577327">
    <property type="protein sequence ID" value="CCC99386.1"/>
    <property type="molecule type" value="Genomic_DNA"/>
</dbReference>
<sequence>MAARSIIMGALSRYTETTSSPLTRYTEISLWREISTMGEWQLTLKIKLAGSPACARFSRPTRMASKTRTYGQKLPGCHTTP</sequence>
<proteinExistence type="predicted"/>
<evidence type="ECO:0000313" key="2">
    <source>
        <dbReference type="Proteomes" id="UP000007319"/>
    </source>
</evidence>
<evidence type="ECO:0000313" key="1">
    <source>
        <dbReference type="EMBL" id="CCC99386.1"/>
    </source>
</evidence>
<name>A0A9P1JTB5_9PROT</name>
<dbReference type="AlphaFoldDB" id="A0A9P1JTB5"/>
<keyword evidence="2" id="KW-1185">Reference proteome</keyword>
<reference evidence="1 2" key="1">
    <citation type="journal article" date="2011" name="PLoS Genet.">
        <title>Azospirillum genomes reveal transition of bacteria from aquatic to terrestrial environments.</title>
        <authorList>
            <person name="Wisniewski-Dye F."/>
            <person name="Borziak K."/>
            <person name="Khalsa-Moyers G."/>
            <person name="Alexandre G."/>
            <person name="Sukharnikov L.O."/>
            <person name="Wuichet K."/>
            <person name="Hurst G.B."/>
            <person name="McDonald W.H."/>
            <person name="Robertson J.S."/>
            <person name="Barbe V."/>
            <person name="Calteau A."/>
            <person name="Rouy Z."/>
            <person name="Mangenot S."/>
            <person name="Prigent-Combaret C."/>
            <person name="Normand P."/>
            <person name="Boyer M."/>
            <person name="Siguier P."/>
            <person name="Dessaux Y."/>
            <person name="Elmerich C."/>
            <person name="Condemine G."/>
            <person name="Krishnen G."/>
            <person name="Kennedy I."/>
            <person name="Paterson A.H."/>
            <person name="Gonzalez V."/>
            <person name="Mavingui P."/>
            <person name="Zhulin I.B."/>
        </authorList>
    </citation>
    <scope>NUCLEOTIDE SEQUENCE [LARGE SCALE GENOMIC DNA]</scope>
    <source>
        <strain evidence="1 2">Sp245</strain>
    </source>
</reference>
<protein>
    <submittedName>
        <fullName evidence="1">Uncharacterized protein</fullName>
    </submittedName>
</protein>
<dbReference type="Proteomes" id="UP000007319">
    <property type="component" value="Chromosome"/>
</dbReference>
<accession>A0A9P1JTB5</accession>
<dbReference type="KEGG" id="abs:AZOBR_200091"/>
<gene>
    <name evidence="1" type="ORF">AZOBR_200091</name>
</gene>